<dbReference type="EMBL" id="NCKW01001371">
    <property type="protein sequence ID" value="POM79542.1"/>
    <property type="molecule type" value="Genomic_DNA"/>
</dbReference>
<comment type="caution">
    <text evidence="2">The sequence shown here is derived from an EMBL/GenBank/DDBJ whole genome shotgun (WGS) entry which is preliminary data.</text>
</comment>
<gene>
    <name evidence="2" type="ORF">PHPALM_2764</name>
</gene>
<dbReference type="Proteomes" id="UP000237271">
    <property type="component" value="Unassembled WGS sequence"/>
</dbReference>
<evidence type="ECO:0000256" key="1">
    <source>
        <dbReference type="SAM" id="Phobius"/>
    </source>
</evidence>
<accession>A0A2P4YP13</accession>
<evidence type="ECO:0000313" key="3">
    <source>
        <dbReference type="Proteomes" id="UP000237271"/>
    </source>
</evidence>
<evidence type="ECO:0000313" key="2">
    <source>
        <dbReference type="EMBL" id="POM79542.1"/>
    </source>
</evidence>
<keyword evidence="3" id="KW-1185">Reference proteome</keyword>
<name>A0A2P4YP13_9STRA</name>
<keyword evidence="2" id="KW-0723">Serine/threonine-protein kinase</keyword>
<keyword evidence="2" id="KW-0808">Transferase</keyword>
<sequence length="249" mass="27868">MFFDENGGLFEQSVRLMISIGTYLVPNWGVLYVFYVLPRFQFSTVLDVPGLLLDDENEEAAYELLPAEVKHLQLPKTQLEMANDRVGPTVTVVQTMDHDSVRLLRPAPPTKSPLDLSAHDIAMVRLGGGSTFQRSGIILQKRSVMEEDIVICNRVRCGVDPSWFQHRNSGDHRYLRALSFEEARLAATRRRRSISMAAACPKKSQSMRINTSVLGDDEDEDLMTGFFAEKFGKPTHADSLGELGTAHPT</sequence>
<keyword evidence="1" id="KW-0812">Transmembrane</keyword>
<proteinExistence type="predicted"/>
<reference evidence="2 3" key="1">
    <citation type="journal article" date="2017" name="Genome Biol. Evol.">
        <title>Phytophthora megakarya and P. palmivora, closely related causal agents of cacao black pod rot, underwent increases in genome sizes and gene numbers by different mechanisms.</title>
        <authorList>
            <person name="Ali S.S."/>
            <person name="Shao J."/>
            <person name="Lary D.J."/>
            <person name="Kronmiller B."/>
            <person name="Shen D."/>
            <person name="Strem M.D."/>
            <person name="Amoako-Attah I."/>
            <person name="Akrofi A.Y."/>
            <person name="Begoude B.A."/>
            <person name="Ten Hoopen G.M."/>
            <person name="Coulibaly K."/>
            <person name="Kebe B.I."/>
            <person name="Melnick R.L."/>
            <person name="Guiltinan M.J."/>
            <person name="Tyler B.M."/>
            <person name="Meinhardt L.W."/>
            <person name="Bailey B.A."/>
        </authorList>
    </citation>
    <scope>NUCLEOTIDE SEQUENCE [LARGE SCALE GENOMIC DNA]</scope>
    <source>
        <strain evidence="3">sbr112.9</strain>
    </source>
</reference>
<keyword evidence="1" id="KW-0472">Membrane</keyword>
<dbReference type="AlphaFoldDB" id="A0A2P4YP13"/>
<dbReference type="OrthoDB" id="65054at2759"/>
<keyword evidence="2" id="KW-0418">Kinase</keyword>
<organism evidence="2 3">
    <name type="scientific">Phytophthora palmivora</name>
    <dbReference type="NCBI Taxonomy" id="4796"/>
    <lineage>
        <taxon>Eukaryota</taxon>
        <taxon>Sar</taxon>
        <taxon>Stramenopiles</taxon>
        <taxon>Oomycota</taxon>
        <taxon>Peronosporomycetes</taxon>
        <taxon>Peronosporales</taxon>
        <taxon>Peronosporaceae</taxon>
        <taxon>Phytophthora</taxon>
    </lineage>
</organism>
<feature type="transmembrane region" description="Helical" evidence="1">
    <location>
        <begin position="16"/>
        <end position="37"/>
    </location>
</feature>
<dbReference type="GO" id="GO:0004674">
    <property type="term" value="F:protein serine/threonine kinase activity"/>
    <property type="evidence" value="ECO:0007669"/>
    <property type="project" value="UniProtKB-KW"/>
</dbReference>
<keyword evidence="1" id="KW-1133">Transmembrane helix</keyword>
<protein>
    <submittedName>
        <fullName evidence="2">Serine/threonine protein kinase</fullName>
    </submittedName>
</protein>